<evidence type="ECO:0000313" key="3">
    <source>
        <dbReference type="Proteomes" id="UP000604825"/>
    </source>
</evidence>
<keyword evidence="1" id="KW-1133">Transmembrane helix</keyword>
<sequence length="168" mass="18014">MVKPPSSVAAAATAGGRGPVHNRTRLLLVLLVAVVASASTAGFLLRGALRDPSAAGSLLGFMRSKLVLLVSHELSLSGGPLLLMELAFLLRHVGSQVVWITNQRSEETNDVTYSLEHRMLNHGVQRGIHMCQCGFCITKDHGTPTKDVVTLIQSLDQGIVLNDLVNRN</sequence>
<name>A0A811PE58_9POAL</name>
<dbReference type="OrthoDB" id="10590878at2759"/>
<feature type="transmembrane region" description="Helical" evidence="1">
    <location>
        <begin position="26"/>
        <end position="45"/>
    </location>
</feature>
<dbReference type="InterPro" id="IPR041693">
    <property type="entry name" value="Glyco_trans_4_5"/>
</dbReference>
<protein>
    <submittedName>
        <fullName evidence="2">Uncharacterized protein</fullName>
    </submittedName>
</protein>
<gene>
    <name evidence="2" type="ORF">NCGR_LOCUS26096</name>
</gene>
<reference evidence="2" key="1">
    <citation type="submission" date="2020-10" db="EMBL/GenBank/DDBJ databases">
        <authorList>
            <person name="Han B."/>
            <person name="Lu T."/>
            <person name="Zhao Q."/>
            <person name="Huang X."/>
            <person name="Zhao Y."/>
        </authorList>
    </citation>
    <scope>NUCLEOTIDE SEQUENCE</scope>
</reference>
<dbReference type="PANTHER" id="PTHR47252">
    <property type="entry name" value="GLYCOSYLTRANSFERASE"/>
    <property type="match status" value="1"/>
</dbReference>
<proteinExistence type="predicted"/>
<dbReference type="AlphaFoldDB" id="A0A811PE58"/>
<feature type="transmembrane region" description="Helical" evidence="1">
    <location>
        <begin position="66"/>
        <end position="90"/>
    </location>
</feature>
<dbReference type="PANTHER" id="PTHR47252:SF4">
    <property type="entry name" value="GLYCOSYLTRANSFERASE"/>
    <property type="match status" value="1"/>
</dbReference>
<dbReference type="Proteomes" id="UP000604825">
    <property type="component" value="Unassembled WGS sequence"/>
</dbReference>
<keyword evidence="1" id="KW-0812">Transmembrane</keyword>
<keyword evidence="3" id="KW-1185">Reference proteome</keyword>
<dbReference type="EMBL" id="CAJGYO010000006">
    <property type="protein sequence ID" value="CAD6239058.1"/>
    <property type="molecule type" value="Genomic_DNA"/>
</dbReference>
<comment type="caution">
    <text evidence="2">The sequence shown here is derived from an EMBL/GenBank/DDBJ whole genome shotgun (WGS) entry which is preliminary data.</text>
</comment>
<evidence type="ECO:0000313" key="2">
    <source>
        <dbReference type="EMBL" id="CAD6239058.1"/>
    </source>
</evidence>
<accession>A0A811PE58</accession>
<keyword evidence="1" id="KW-0472">Membrane</keyword>
<organism evidence="2 3">
    <name type="scientific">Miscanthus lutarioriparius</name>
    <dbReference type="NCBI Taxonomy" id="422564"/>
    <lineage>
        <taxon>Eukaryota</taxon>
        <taxon>Viridiplantae</taxon>
        <taxon>Streptophyta</taxon>
        <taxon>Embryophyta</taxon>
        <taxon>Tracheophyta</taxon>
        <taxon>Spermatophyta</taxon>
        <taxon>Magnoliopsida</taxon>
        <taxon>Liliopsida</taxon>
        <taxon>Poales</taxon>
        <taxon>Poaceae</taxon>
        <taxon>PACMAD clade</taxon>
        <taxon>Panicoideae</taxon>
        <taxon>Andropogonodae</taxon>
        <taxon>Andropogoneae</taxon>
        <taxon>Saccharinae</taxon>
        <taxon>Miscanthus</taxon>
    </lineage>
</organism>
<evidence type="ECO:0000256" key="1">
    <source>
        <dbReference type="SAM" id="Phobius"/>
    </source>
</evidence>
<dbReference type="Pfam" id="PF16994">
    <property type="entry name" value="Glyco_trans_4_5"/>
    <property type="match status" value="1"/>
</dbReference>